<evidence type="ECO:0000259" key="3">
    <source>
        <dbReference type="Pfam" id="PF03413"/>
    </source>
</evidence>
<keyword evidence="2" id="KW-0732">Signal</keyword>
<evidence type="ECO:0000313" key="5">
    <source>
        <dbReference type="Proteomes" id="UP000187550"/>
    </source>
</evidence>
<feature type="region of interest" description="Disordered" evidence="1">
    <location>
        <begin position="106"/>
        <end position="132"/>
    </location>
</feature>
<proteinExistence type="predicted"/>
<dbReference type="EMBL" id="FTPL01000001">
    <property type="protein sequence ID" value="SIT74616.1"/>
    <property type="molecule type" value="Genomic_DNA"/>
</dbReference>
<protein>
    <submittedName>
        <fullName evidence="4">Uncharacterized membrane protein YkoI</fullName>
    </submittedName>
</protein>
<dbReference type="OrthoDB" id="5361545at2"/>
<evidence type="ECO:0000256" key="2">
    <source>
        <dbReference type="SAM" id="SignalP"/>
    </source>
</evidence>
<feature type="domain" description="PepSY" evidence="3">
    <location>
        <begin position="50"/>
        <end position="105"/>
    </location>
</feature>
<feature type="compositionally biased region" description="Basic and acidic residues" evidence="1">
    <location>
        <begin position="106"/>
        <end position="119"/>
    </location>
</feature>
<accession>A0A1U7PIL5</accession>
<feature type="chain" id="PRO_5013273480" evidence="2">
    <location>
        <begin position="24"/>
        <end position="198"/>
    </location>
</feature>
<dbReference type="Gene3D" id="3.10.450.40">
    <property type="match status" value="2"/>
</dbReference>
<dbReference type="STRING" id="550447.SAMN05428946_1093"/>
<feature type="compositionally biased region" description="Acidic residues" evidence="1">
    <location>
        <begin position="120"/>
        <end position="129"/>
    </location>
</feature>
<gene>
    <name evidence="4" type="ORF">SAMN05428946_1093</name>
</gene>
<keyword evidence="5" id="KW-1185">Reference proteome</keyword>
<evidence type="ECO:0000256" key="1">
    <source>
        <dbReference type="SAM" id="MobiDB-lite"/>
    </source>
</evidence>
<feature type="domain" description="PepSY" evidence="3">
    <location>
        <begin position="134"/>
        <end position="191"/>
    </location>
</feature>
<dbReference type="Proteomes" id="UP000187550">
    <property type="component" value="Unassembled WGS sequence"/>
</dbReference>
<name>A0A1U7PIL5_9BACI</name>
<dbReference type="InterPro" id="IPR025711">
    <property type="entry name" value="PepSY"/>
</dbReference>
<dbReference type="AlphaFoldDB" id="A0A1U7PIL5"/>
<evidence type="ECO:0000313" key="4">
    <source>
        <dbReference type="EMBL" id="SIT74616.1"/>
    </source>
</evidence>
<dbReference type="RefSeq" id="WP_076757302.1">
    <property type="nucleotide sequence ID" value="NZ_FTPL01000001.1"/>
</dbReference>
<organism evidence="4 5">
    <name type="scientific">Edaphobacillus lindanitolerans</name>
    <dbReference type="NCBI Taxonomy" id="550447"/>
    <lineage>
        <taxon>Bacteria</taxon>
        <taxon>Bacillati</taxon>
        <taxon>Bacillota</taxon>
        <taxon>Bacilli</taxon>
        <taxon>Bacillales</taxon>
        <taxon>Bacillaceae</taxon>
        <taxon>Edaphobacillus</taxon>
    </lineage>
</organism>
<feature type="signal peptide" evidence="2">
    <location>
        <begin position="1"/>
        <end position="23"/>
    </location>
</feature>
<dbReference type="Pfam" id="PF03413">
    <property type="entry name" value="PepSY"/>
    <property type="match status" value="2"/>
</dbReference>
<reference evidence="5" key="1">
    <citation type="submission" date="2017-01" db="EMBL/GenBank/DDBJ databases">
        <authorList>
            <person name="Varghese N."/>
            <person name="Submissions S."/>
        </authorList>
    </citation>
    <scope>NUCLEOTIDE SEQUENCE [LARGE SCALE GENOMIC DNA]</scope>
    <source>
        <strain evidence="5">MNA4</strain>
    </source>
</reference>
<sequence length="198" mass="21610">MRKRWIVAPVAAGALAIGGVAFAANNAEPGELAPVQTVQSKVMGKTAGWISADEAKDIAVGAAGGGDVRELELDRGDRMYELELLTDQGEAEVDIDAATGEVLKLEREDRNDDGDRHERDDDEFNEDEPAAGLITRDEAMNIAIEKAGGNAKVIEVELDRDDRHPVYELELHDGTFEYELDIDAETGNIVDFEKEELD</sequence>